<gene>
    <name evidence="2" type="ORF">EYB31_03345</name>
</gene>
<dbReference type="RefSeq" id="WP_131011853.1">
    <property type="nucleotide sequence ID" value="NZ_SIRE01000003.1"/>
</dbReference>
<keyword evidence="1" id="KW-0472">Membrane</keyword>
<evidence type="ECO:0000313" key="3">
    <source>
        <dbReference type="Proteomes" id="UP000293142"/>
    </source>
</evidence>
<accession>A0A4V2J4T9</accession>
<sequence>MNEKQAAVWQKKRQLGKIKYAVFYGLMPWGIILAIVFSLLEFTTQGVINWRWIIARLIVFGFIGFFLAGIRWNTSEQKFKLHQSGAK</sequence>
<keyword evidence="3" id="KW-1185">Reference proteome</keyword>
<dbReference type="EMBL" id="SIRE01000003">
    <property type="protein sequence ID" value="TBL81142.1"/>
    <property type="molecule type" value="Genomic_DNA"/>
</dbReference>
<reference evidence="2 3" key="1">
    <citation type="submission" date="2019-02" db="EMBL/GenBank/DDBJ databases">
        <title>Paenibacillus sp. nov., isolated from surface-sterilized tissue of Thalictrum simplex L.</title>
        <authorList>
            <person name="Tuo L."/>
        </authorList>
    </citation>
    <scope>NUCLEOTIDE SEQUENCE [LARGE SCALE GENOMIC DNA]</scope>
    <source>
        <strain evidence="2 3">N2SHLJ1</strain>
    </source>
</reference>
<organism evidence="2 3">
    <name type="scientific">Paenibacillus thalictri</name>
    <dbReference type="NCBI Taxonomy" id="2527873"/>
    <lineage>
        <taxon>Bacteria</taxon>
        <taxon>Bacillati</taxon>
        <taxon>Bacillota</taxon>
        <taxon>Bacilli</taxon>
        <taxon>Bacillales</taxon>
        <taxon>Paenibacillaceae</taxon>
        <taxon>Paenibacillus</taxon>
    </lineage>
</organism>
<protein>
    <submittedName>
        <fullName evidence="2">Uncharacterized protein</fullName>
    </submittedName>
</protein>
<keyword evidence="1" id="KW-0812">Transmembrane</keyword>
<proteinExistence type="predicted"/>
<dbReference type="Proteomes" id="UP000293142">
    <property type="component" value="Unassembled WGS sequence"/>
</dbReference>
<evidence type="ECO:0000313" key="2">
    <source>
        <dbReference type="EMBL" id="TBL81142.1"/>
    </source>
</evidence>
<dbReference type="AlphaFoldDB" id="A0A4V2J4T9"/>
<comment type="caution">
    <text evidence="2">The sequence shown here is derived from an EMBL/GenBank/DDBJ whole genome shotgun (WGS) entry which is preliminary data.</text>
</comment>
<feature type="transmembrane region" description="Helical" evidence="1">
    <location>
        <begin position="21"/>
        <end position="40"/>
    </location>
</feature>
<evidence type="ECO:0000256" key="1">
    <source>
        <dbReference type="SAM" id="Phobius"/>
    </source>
</evidence>
<dbReference type="OrthoDB" id="2970479at2"/>
<keyword evidence="1" id="KW-1133">Transmembrane helix</keyword>
<name>A0A4V2J4T9_9BACL</name>
<feature type="transmembrane region" description="Helical" evidence="1">
    <location>
        <begin position="52"/>
        <end position="70"/>
    </location>
</feature>